<proteinExistence type="predicted"/>
<feature type="transmembrane region" description="Helical" evidence="1">
    <location>
        <begin position="151"/>
        <end position="170"/>
    </location>
</feature>
<feature type="transmembrane region" description="Helical" evidence="1">
    <location>
        <begin position="18"/>
        <end position="39"/>
    </location>
</feature>
<reference evidence="2" key="1">
    <citation type="journal article" date="2023" name="Microb. Genom.">
        <title>Mesoterricola silvestris gen. nov., sp. nov., Mesoterricola sediminis sp. nov., Geothrix oryzae sp. nov., Geothrix edaphica sp. nov., Geothrix rubra sp. nov., and Geothrix limicola sp. nov., six novel members of Acidobacteriota isolated from soils.</title>
        <authorList>
            <person name="Weisberg A.J."/>
            <person name="Pearce E."/>
            <person name="Kramer C.G."/>
            <person name="Chang J.H."/>
            <person name="Clarke C.R."/>
        </authorList>
    </citation>
    <scope>NUCLEOTIDE SEQUENCE</scope>
    <source>
        <strain evidence="2">ND06-05F</strain>
    </source>
</reference>
<evidence type="ECO:0000256" key="1">
    <source>
        <dbReference type="SAM" id="Phobius"/>
    </source>
</evidence>
<protein>
    <submittedName>
        <fullName evidence="2">Uncharacterized protein</fullName>
    </submittedName>
</protein>
<feature type="transmembrane region" description="Helical" evidence="1">
    <location>
        <begin position="94"/>
        <end position="117"/>
    </location>
</feature>
<sequence length="311" mass="34162">MQQQPQGSPAREPVDWQLLLGFGAGLVGLFFVLLNAGYVHFYEELSVRPEEVGLDRVGVLARTAGIALTVSVAVSAVIAITYSIPIFKGFFIDFFLFSHRLSLFVFYAAFAGLYVYAFMADLYWVQGIAIPFLLLLFCFAFFTLRKHIGPMVIVPSIVAGIVALCFIMRAEYHAVEFRLVHVANGHPVAPVKLLNFPILDITAEPAQITLLNNSEKLPIELSDPYLLFLGKGPSGVALVGCGNTIIMPTGSISVRTGTGIDFQNSNNWRDQEKAKSRWAFCQCVHANEDGCERVMHGESGPGRPPNDIGIY</sequence>
<gene>
    <name evidence="2" type="ORF">PV367_22235</name>
</gene>
<feature type="transmembrane region" description="Helical" evidence="1">
    <location>
        <begin position="59"/>
        <end position="82"/>
    </location>
</feature>
<feature type="transmembrane region" description="Helical" evidence="1">
    <location>
        <begin position="123"/>
        <end position="144"/>
    </location>
</feature>
<accession>A0AAJ2PRN2</accession>
<dbReference type="AlphaFoldDB" id="A0AAJ2PRN2"/>
<evidence type="ECO:0000313" key="2">
    <source>
        <dbReference type="EMBL" id="MDX3132453.1"/>
    </source>
</evidence>
<comment type="caution">
    <text evidence="2">The sequence shown here is derived from an EMBL/GenBank/DDBJ whole genome shotgun (WGS) entry which is preliminary data.</text>
</comment>
<dbReference type="Proteomes" id="UP001273589">
    <property type="component" value="Unassembled WGS sequence"/>
</dbReference>
<dbReference type="EMBL" id="JARAWN010000142">
    <property type="protein sequence ID" value="MDX3132453.1"/>
    <property type="molecule type" value="Genomic_DNA"/>
</dbReference>
<name>A0AAJ2PRN2_9ACTN</name>
<keyword evidence="1" id="KW-1133">Transmembrane helix</keyword>
<evidence type="ECO:0000313" key="3">
    <source>
        <dbReference type="Proteomes" id="UP001273589"/>
    </source>
</evidence>
<keyword evidence="1" id="KW-0472">Membrane</keyword>
<organism evidence="2 3">
    <name type="scientific">Streptomyces europaeiscabiei</name>
    <dbReference type="NCBI Taxonomy" id="146819"/>
    <lineage>
        <taxon>Bacteria</taxon>
        <taxon>Bacillati</taxon>
        <taxon>Actinomycetota</taxon>
        <taxon>Actinomycetes</taxon>
        <taxon>Kitasatosporales</taxon>
        <taxon>Streptomycetaceae</taxon>
        <taxon>Streptomyces</taxon>
    </lineage>
</organism>
<dbReference type="RefSeq" id="WP_319693586.1">
    <property type="nucleotide sequence ID" value="NZ_JARAWN010000142.1"/>
</dbReference>
<keyword evidence="1" id="KW-0812">Transmembrane</keyword>